<dbReference type="SUPFAM" id="SSF56801">
    <property type="entry name" value="Acetyl-CoA synthetase-like"/>
    <property type="match status" value="5"/>
</dbReference>
<dbReference type="EMBL" id="BIFT01000001">
    <property type="protein sequence ID" value="GCE28512.1"/>
    <property type="molecule type" value="Genomic_DNA"/>
</dbReference>
<dbReference type="Pfam" id="PF00550">
    <property type="entry name" value="PP-binding"/>
    <property type="match status" value="6"/>
</dbReference>
<dbReference type="GO" id="GO:0043041">
    <property type="term" value="P:amino acid activation for nonribosomal peptide biosynthetic process"/>
    <property type="evidence" value="ECO:0007669"/>
    <property type="project" value="TreeGrafter"/>
</dbReference>
<dbReference type="InterPro" id="IPR020806">
    <property type="entry name" value="PKS_PP-bd"/>
</dbReference>
<keyword evidence="9" id="KW-1185">Reference proteome</keyword>
<keyword evidence="5" id="KW-0436">Ligase</keyword>
<dbReference type="CDD" id="cd12116">
    <property type="entry name" value="A_NRPS_Ta1_like"/>
    <property type="match status" value="1"/>
</dbReference>
<dbReference type="NCBIfam" id="TIGR01733">
    <property type="entry name" value="AA-adenyl-dom"/>
    <property type="match status" value="5"/>
</dbReference>
<dbReference type="FunFam" id="3.30.300.30:FF:000015">
    <property type="entry name" value="Nonribosomal peptide synthase SidD"/>
    <property type="match status" value="1"/>
</dbReference>
<dbReference type="GO" id="GO:0016874">
    <property type="term" value="F:ligase activity"/>
    <property type="evidence" value="ECO:0007669"/>
    <property type="project" value="UniProtKB-KW"/>
</dbReference>
<dbReference type="GO" id="GO:0008610">
    <property type="term" value="P:lipid biosynthetic process"/>
    <property type="evidence" value="ECO:0007669"/>
    <property type="project" value="UniProtKB-ARBA"/>
</dbReference>
<dbReference type="InterPro" id="IPR023213">
    <property type="entry name" value="CAT-like_dom_sf"/>
</dbReference>
<protein>
    <recommendedName>
        <fullName evidence="7">Carrier domain-containing protein</fullName>
    </recommendedName>
</protein>
<dbReference type="Pfam" id="PF13193">
    <property type="entry name" value="AMP-binding_C"/>
    <property type="match status" value="4"/>
</dbReference>
<dbReference type="NCBIfam" id="NF003417">
    <property type="entry name" value="PRK04813.1"/>
    <property type="match status" value="5"/>
</dbReference>
<feature type="domain" description="Carrier" evidence="7">
    <location>
        <begin position="1528"/>
        <end position="1603"/>
    </location>
</feature>
<dbReference type="InterPro" id="IPR045851">
    <property type="entry name" value="AMP-bd_C_sf"/>
</dbReference>
<dbReference type="Gene3D" id="3.30.559.10">
    <property type="entry name" value="Chloramphenicol acetyltransferase-like domain"/>
    <property type="match status" value="7"/>
</dbReference>
<dbReference type="FunFam" id="2.30.38.10:FF:000001">
    <property type="entry name" value="Non-ribosomal peptide synthetase PvdI"/>
    <property type="match status" value="4"/>
</dbReference>
<keyword evidence="3" id="KW-0596">Phosphopantetheine</keyword>
<dbReference type="PANTHER" id="PTHR45527">
    <property type="entry name" value="NONRIBOSOMAL PEPTIDE SYNTHETASE"/>
    <property type="match status" value="1"/>
</dbReference>
<dbReference type="Pfam" id="PF00501">
    <property type="entry name" value="AMP-binding"/>
    <property type="match status" value="5"/>
</dbReference>
<dbReference type="PANTHER" id="PTHR45527:SF1">
    <property type="entry name" value="FATTY ACID SYNTHASE"/>
    <property type="match status" value="1"/>
</dbReference>
<dbReference type="CDD" id="cd05930">
    <property type="entry name" value="A_NRPS"/>
    <property type="match status" value="2"/>
</dbReference>
<dbReference type="SUPFAM" id="SSF52777">
    <property type="entry name" value="CoA-dependent acyltransferases"/>
    <property type="match status" value="14"/>
</dbReference>
<evidence type="ECO:0000256" key="6">
    <source>
        <dbReference type="SAM" id="MobiDB-lite"/>
    </source>
</evidence>
<dbReference type="CDD" id="cd19543">
    <property type="entry name" value="DCL_NRPS"/>
    <property type="match status" value="1"/>
</dbReference>
<dbReference type="CDD" id="cd19531">
    <property type="entry name" value="LCL_NRPS-like"/>
    <property type="match status" value="6"/>
</dbReference>
<feature type="domain" description="Carrier" evidence="7">
    <location>
        <begin position="3675"/>
        <end position="3750"/>
    </location>
</feature>
<evidence type="ECO:0000313" key="9">
    <source>
        <dbReference type="Proteomes" id="UP000287171"/>
    </source>
</evidence>
<dbReference type="FunFam" id="3.30.559.10:FF:000012">
    <property type="entry name" value="Non-ribosomal peptide synthetase"/>
    <property type="match status" value="6"/>
</dbReference>
<feature type="domain" description="Carrier" evidence="7">
    <location>
        <begin position="2609"/>
        <end position="2684"/>
    </location>
</feature>
<feature type="compositionally biased region" description="Basic and acidic residues" evidence="6">
    <location>
        <begin position="2576"/>
        <end position="2595"/>
    </location>
</feature>
<dbReference type="FunFam" id="1.10.1200.10:FF:000005">
    <property type="entry name" value="Nonribosomal peptide synthetase 1"/>
    <property type="match status" value="1"/>
</dbReference>
<evidence type="ECO:0000256" key="5">
    <source>
        <dbReference type="ARBA" id="ARBA00022598"/>
    </source>
</evidence>
<reference evidence="9" key="1">
    <citation type="submission" date="2018-12" db="EMBL/GenBank/DDBJ databases">
        <title>Tengunoibacter tsumagoiensis gen. nov., sp. nov., Dictyobacter kobayashii sp. nov., D. alpinus sp. nov., and D. joshuensis sp. nov. and description of Dictyobacteraceae fam. nov. within the order Ktedonobacterales isolated from Tengu-no-mugimeshi.</title>
        <authorList>
            <person name="Wang C.M."/>
            <person name="Zheng Y."/>
            <person name="Sakai Y."/>
            <person name="Toyoda A."/>
            <person name="Minakuchi Y."/>
            <person name="Abe K."/>
            <person name="Yokota A."/>
            <person name="Yabe S."/>
        </authorList>
    </citation>
    <scope>NUCLEOTIDE SEQUENCE [LARGE SCALE GENOMIC DNA]</scope>
    <source>
        <strain evidence="9">Uno16</strain>
    </source>
</reference>
<feature type="domain" description="Carrier" evidence="7">
    <location>
        <begin position="469"/>
        <end position="544"/>
    </location>
</feature>
<dbReference type="GO" id="GO:0005829">
    <property type="term" value="C:cytosol"/>
    <property type="evidence" value="ECO:0007669"/>
    <property type="project" value="TreeGrafter"/>
</dbReference>
<evidence type="ECO:0000259" key="7">
    <source>
        <dbReference type="PROSITE" id="PS50075"/>
    </source>
</evidence>
<dbReference type="SMART" id="SM00823">
    <property type="entry name" value="PKS_PP"/>
    <property type="match status" value="6"/>
</dbReference>
<evidence type="ECO:0000256" key="4">
    <source>
        <dbReference type="ARBA" id="ARBA00022553"/>
    </source>
</evidence>
<dbReference type="FunFam" id="3.30.300.30:FF:000010">
    <property type="entry name" value="Enterobactin synthetase component F"/>
    <property type="match status" value="4"/>
</dbReference>
<keyword evidence="4" id="KW-0597">Phosphoprotein</keyword>
<dbReference type="InterPro" id="IPR006162">
    <property type="entry name" value="Ppantetheine_attach_site"/>
</dbReference>
<dbReference type="FunFam" id="3.40.50.12780:FF:000012">
    <property type="entry name" value="Non-ribosomal peptide synthetase"/>
    <property type="match status" value="5"/>
</dbReference>
<dbReference type="SUPFAM" id="SSF47336">
    <property type="entry name" value="ACP-like"/>
    <property type="match status" value="6"/>
</dbReference>
<dbReference type="FunFam" id="3.40.50.980:FF:000002">
    <property type="entry name" value="Enterobactin synthetase component F"/>
    <property type="match status" value="1"/>
</dbReference>
<evidence type="ECO:0000313" key="8">
    <source>
        <dbReference type="EMBL" id="GCE28512.1"/>
    </source>
</evidence>
<dbReference type="GO" id="GO:0072330">
    <property type="term" value="P:monocarboxylic acid biosynthetic process"/>
    <property type="evidence" value="ECO:0007669"/>
    <property type="project" value="UniProtKB-ARBA"/>
</dbReference>
<accession>A0A402BB45</accession>
<dbReference type="Pfam" id="PF00668">
    <property type="entry name" value="Condensation"/>
    <property type="match status" value="7"/>
</dbReference>
<feature type="domain" description="Carrier" evidence="7">
    <location>
        <begin position="5809"/>
        <end position="5884"/>
    </location>
</feature>
<dbReference type="Gene3D" id="1.10.1200.10">
    <property type="entry name" value="ACP-like"/>
    <property type="match status" value="6"/>
</dbReference>
<dbReference type="InterPro" id="IPR025110">
    <property type="entry name" value="AMP-bd_C"/>
</dbReference>
<organism evidence="8 9">
    <name type="scientific">Dictyobacter alpinus</name>
    <dbReference type="NCBI Taxonomy" id="2014873"/>
    <lineage>
        <taxon>Bacteria</taxon>
        <taxon>Bacillati</taxon>
        <taxon>Chloroflexota</taxon>
        <taxon>Ktedonobacteria</taxon>
        <taxon>Ktedonobacterales</taxon>
        <taxon>Dictyobacteraceae</taxon>
        <taxon>Dictyobacter</taxon>
    </lineage>
</organism>
<sequence length="6371" mass="718807">MNKKQIENIFSLSPAQQGMLYETIYAAHSGIHIEQSIYSITGQLHIAAFEQAWQRVIDRHTMLRTSFVWKNQAEPLQVTQRQVAFTLDQHDWRDRTQTEQEAALQTYLQEDRQRGFVLSQAPLMRIALFRTGEEQYQVVWTSHHILMDGWCYAFIQQEIFTCYQAICAGQPIQLPPVRQYKDYIAWLKQQDNASAERYWRQTLQGFTAPTPLGKSGAHSVTEIPEEPSGTVTLRLPTAISSRIQQQARQHHITINTLLQGMWALLLNRYSGSEDIVFGITVAGRPSTLAGVESMVGLCINTLPLRIKMAETSMLWPWLERIQQENLELHNYEYSPAGQVHLWSELPGQLPLYESLLVVENYPMEIEQVAQADAQLTITNTQARGAQTSYALTFLVTVGETMEITCIYNTTRFTGQGATQIVQHMQRVLELIASQPEQSIQALHQLIAEQEIPTVQAPASTTESTQAYQAPQSPIEQLVAGVWSEVLGKGGIGIHEDFFALGGHSLIATQLLARLRTLLQLELPLRLLFEHPTISTQARAIEQELRRKASGLQEPPIVAVDRQQPLPLSFAQQRLWFLDQLEPGSITYNTPITVRLRGPLQVALLEKSLARVIQRHESLRTIFPQANGQPLQLILEQIPARLRLVDMVNLPEELVEQEVQQQSLLEAQQSFNLATGPLLRMTLLRIGPHEHIFLLTIHHIITDGWSMDIFVQEVGQLYNALQSNQPSPLADLPIQYADFALWQQQWFKGKILDQQLHYWEEQLRGVEPLELPVDHARPAIQNYHGAYQERWLPLTLYRQLQDLSQRHNVTLYMTLLAAFQVLLARYSNQVDIAVGTPIANRTRPEIEALIGFFINILVMRGDLSHNPTFTQLLQQVRATALGAYAHQDIPFEKLVEELQPERSINRSPLFQVAFVLQNTPHATETIAELQIDFLESPHTTARVDLTLELTETAQGIHCLAIYNTDLFEANTIQRLLEHWHMLLAGIVTQPEQQVFSLPLLGTAERELLLHTWNATQDSAAAHPIHLQTLFEQQVQRRPDQVALQLQEGHLTYAELDRRANQLAHHLRERGVKAEVLVGLCVERSFEMLIGMLGILKAGGAYVPLDPTYPEERLAYMLEDARIEILLTQHHLTSQLAGTLYTRQTIHLDRDWQAIAQYPMTIPHWEATAQQTAYQIYTSGSTGRPKGTQVTHQGINNLVQAQRTTFSVGEESRVLQFASFSFDASVFEISMALLTGGVLCLDEPRNLLPGPELLATLKKYAITIVTLPPSSLANLPYESLPKLSNMVVAGEACAPELIQRWGRGRRFFNAYGPTEATIWSSVSLYQSEYIHKLDIGKPISNTRLYILDRYMRPLPIGVPGDLYISGIGLARGYWRQPGLTAERFLPDPFSTEGGARLYQTGDRARYLADGKIDFLGRNDHQVKLRGHRIELGEIESSLRELADIEQSIALIREDVPGDPRLVTYVTISESSRLSNADIHAHLRSRLPDYMTPAFIVSLPHFPLLPNGKIDRKALPNPHQVYTQADEAEPQTCTWIEELLLPIWCKVLDLESAGIHENFFEQGGHSLLSTQLMAQMQAVFQVEIPQYSLFESPTIAGLARHIEDALKQGQRQEIPPIITHPRPEVLPLSFAQQRLWFMDQLEQGDSTTYNIPLVMKLTGTLKLELFTRTLQILAQRHETLRTTFREQDNGQPAQVIHPQPHHHLHLLDLQHLPEEEREREAHRLLHQEGQQPFNLITGPLMRSYLLRLTDQEHIFLLTMHHIVTDAVSMGIFTDEFSAIYNQLLAGAPVALPELPIQYADFALWQQQWLQQQVIDEQMHYWSQHLKGLVPLELPTDHARPTIQTYQGEHQHMRLPARLRNELTEISRRENCTLFMTLLAAFQVLLARYSGQSDIAIGTPFANRTRTEVDGLIGFFVNTLVMRSDLSGDPTFEELLLRVREVALGAYTHQDVPFVKLVEELQPERDPSRSPLFQVLLNVQHAPQAASVPGLVGLNIEQLEQEYAIAKYDLSLILVDEDSGLDCEIQYSTNLFEDSTIRRLLHHWHILLQNIVAHPERRISELSILSPAEQTQILEYWNDTQQDVSDIHGFHELFEAQARAHPQRLALLCGDEKFTYQQLDQQANQLAHALLDEKLAPESIVGICLPRSPELLITILAILKSGAAYVALDPSLPTPRLHYIVEQTQPRLLITGNEAYSPPVSTTLPILCWEQRWWDSCPVTRPQVRISPDQLAYVVYTSGSTGRPKGIQANHRGIINYLAFLGSAYKLGTWTIALQLASYAFDASIRDTFGPLSYGGRLVMAPHTGGLEPRQMLNLIESYHINALPSIVPSVLRLLLEVAEQQARPLPDIELVLMSGEAVYATDIQRASAIFSPHVRLVNQYGPTETTMTATYHQFSIQETVQGTITVGQPIANMQVYILDRYLQPVPAKVYGDVYISGPGLARGYLHQPTTTAESFIPHPYSKEEGTRLYRTGDRARYLLDGNIELAGREDHQVKIRGIRVELGEIETVIAQHPAIRSCAVVAQSDEHHDTSLIAYIVGQQEQPLTQVELRAYLQEMLPAFMQPGHIVTLKNLPLTPNGKIDRRALPAPDQEQHNHDWESATEAEQGRSDITPPQGWIEEIIAGVWCEILGTQYPDREDNFFEVGGHSLRAMQLIARLRQALQIDLSLGSLFEDPTIMGLALSAAEEMRADDSDEMAPPIKAVSRQHHPPLSFAQQRLWFLDQLDPESTAYTMALALKLQGALELTALQKACNEMVHRHESLRTTFTVIEQQPVQVIADTQTLSVPLINLEEMQSGEHELLVQTIMRQEVQQPFTLAQGPLVRITLLRLHQREHILLLSMHHIISDAWSMGILLREISQLYNAFAAGEPSPLPPLKIHYADYAVWQQSQRQQQILAAQMAYWKRQLHALPVLNLPLDYPRPALQSTNGAHQHILLSPALQEKLKELSRREGATLFMTLLTAFKVLLARYCQQTDIAIGTDIAGRTRTEIEQVIGFFVNTLVLRTDLAGNQTFQAALQRVRKIAIEAYAYQDVPFEKLVEELQPERDLSRSPLFQVAFSLQQPAPHTQPLRGLRVDVLNQENTTTKFDLALAAMETEAGLYCEIEYNTDLFKAATITRLLGHWQTLLAAVVAHPEHTLQELPLLTSEERQQLLLDWNRTSTAPDGADNLVQLFQARLRQSPDRIALVEQDAHITYAELAQRAESLAARLQQKGIGPEGLVCLYMERSITMVIAMLAVFQAGGAYIPLDPAYPGERIISILSEAQPGVILTAGHLKAQIAQAAQETLTAVIAIDEEDTQPDSWRQPAYNPQQLAYIIYTSGSTGRPKGVMVTQAGMLNHLQAKIADLDLRENDYMAQTASYSFDISVWQCWASLLVGGQVHIFSDEQAQDPQMLRRHSIEHGITVLEIVPSLLAMLLDDSQDAPALRWLLVTGEALAPDLCRRWFACNALTPLVNAYGPTECSDDVTHAILRHAPEADESTITIGTPIANTQIYILDERLQPLPIGVPGQLFVGGSGVGRGYLRAAERTASAFIPNPFSAQPGGRLYSTGDLARFRPDGQIEFLGRLDQQVKIRGFRIELGEIEAVIMQHPEVKSALALEREDSQQRKSLVAYIVKQDDVPLTSSDLRSYLQMLLPAYMLPSSLVILPAFPLTANGKIDRQALATYEWDSTDQTSPSTTYQHLTPLEEVITGIYQEVLGRGEIGKDENFFEIGGHSLLATQIVARLRHILDAEIPLRSIFEAPTIASISRRVQQTRFEEGHATFPPLLPEKREEAIPLSFAQRRLWFLDQLEPGGTSYNIPAAVLLQGEFNVQAMRQSLYTIIQRHESLRTTFQMYAGEPIQVIVQANDYQLTVHDLEAIPQQHHDAIVRHLAAQEANQPFDLARGPLFRSRLLRLSARKHVLLFTMHHSISDGWSMEIFLREIYQLYPALIAGAEVALPELPVQYADFALWQQRWLQGEVLEAQVRYWKQQLQDLAVLDLPTDYPRPAIQTFRGSRQGALLEPSLLDQLKALGQREGTTLFMTLLTAFQVLLARYSGQDDIAVGTPIAGRTHTELEQLIGFFVNTLVMRSDLAGDPAFRQLLARVRETTLQAYAHQDVPFEKLVEALQPERDLSRSPLFQVMFMLETTRPTASDSLPQGTIDLNIDMLEQEYTSAKFDLTLITTETQEGLLCEVEYNSDLFAAETIAGMLEHWQVLLEGIVARPSSPLSALPLLTPRELQLLLHTWNDSAVPSSSQLSLPQALSLQAAHYPDRVALSFQDQLLTFSELDHRADLLASFLQRHGIGPEHCIPLCLQRSPDLLLALLAVLKTGAAYLPLDPSYPAQRLRTILDEVRPLLLLTQQDLLPLVGDHASLPLCLDQLWPQLLDPQADLLPLTSTVAFHPDQLAYVIYTSGSTGRPKGVMVTQHNLLNFLAAMLPRLQLQEQDRWLAITSISFDIAALEIFLPLLCGTQISLAPRHFSSDGAALARHLDEEAITIMQATPTTWQLLLTTDWRPHADLQVLCGGEAFPPALASQLRPARTLWNLYGPTETTIWSAAARLAALERTSPVPLGAPLDNTTLYVLDRAGQLVPPGVPGELFIGGQGVARGYFRQAGLTAERFLPDPFSATPGERLYRTGDVVRYRANGRLEYLGRGDQQIKLRGLRIEIGEIEAALVQHPTVREAVVSLWRVSETDQRLVAYVIAQPNSTIATQQLRDHLRQTLPEYMVPAYFVQLEQLPLTANGKVDRRVLPAPDQQPDLGSQPVEATYTQLEEIIASQYSQLLNLTQVNHQSNFFEAGGHSLLATRLMTRLQEILEVEIPLRLLFEAPTVEQLAQQITQRIQGAPAGARVPLTPVAHGQDVPLSFAQQRIWFLDQLKPGNSAYNLSGAVRIKGRLQRLALQHSLTEIQRRHEIVRTTFPTVNEKPVQRIHAASPQYCTLINLSHLPQDESLVIAQRLAQQEALQPFDLAQGPLLRATLLCLQEEEYILLLTMHHIISDGWSMDILEQELIRHYQAFAQGRTSSTPDLPLQYADFAIWQQQWLEGEVMEKQLAYWKTQLQGVSPLQLPTDRPRPTVQTYRGAQYQVDIPAQLYSRLDRLCKTEGITLFMALLATFQILLTRYTGQTDITVGTPIANRRERDLEELIGFFSNTLVLRGDLAGNPTCRQILQRVRKVCLEAYSNQDTPFEKLVEVLQPERDLTMSPLFQVMFTLEQDNLLREKLVDVEISGLPVAETHAQFDLTLQIQAQPQSASCQMIYNTDLFNDGFIARMVAHWLRILEALVTDDSQCIQDISLLEEREQALLIHDWNNTATHYGAAEQSLQQLIEQQCTRDPDRIAVIFEQQQLSYGELERRSNQLAHFLRAQGIGPDRLVGLCLQRSLELVIAIIAVLKAGGAYVPLDPDYPTERLRFLIEDTHLSLVLTQHPLLPLLPSSDCRRLCLDRDWILVDGESDTPLPTLVHPEQLAYMIYTSGSTGLPKGAMNTQQALLNRLLWMQQRYQLDATDCVLQKTPFSFDVSVWEFFWPLLAGARLLLAAPEGQRDSAYLVALIRQQAVSLCHFVPSMLSVFLQEPEVSHCQSLRDVICSGEALSFELQQRFFARLGAGLHNLYGPTEAAIDVTAWTCQPESLRREVPIGRPIANLRVYVLDERLRPLPIGVPGELYLGGIGLARGYAERPALTAERFVPDPLSQQPGARLYRTGDRVRWLEDGTLSYLGRLDFQVKIRGQRIELGEIEQQLERHPAVRDAVVTTQPDSQHNPQLIAYLVPERDMEPIDTLRRLGEIQTYLQASLPLAMQPARWMWLSELPLTSNGKLDRKALPAPVSAEWEQRKVGTPRTPIEETLANIYCSLLQIPTVGIEDNFFALGGHSLLATQLVSRIRVLFQIELPLSDIFKYPHISALASHIEATQRHKQGISTPPLVPQPRQDAMPLSFAQQRLWFLHLLEPKSPAYNIPTALRLRGPLHVQALLRSLKSIIERHEILRTTFGMQNGNPYQQVAPTMYPHLVSVDLSGSPRHEQEILVQQLAQQEANRPFNLAQGPLLRTTLLHLGADKHIFLLTMHHIIADAWSMGILSQEISQLYQGFAAGRPAALPDLPIQYADFARWQRQWLQGDVLEQQLRYWEIQLHGVQPIELPLDHPRPDKQSYRGARYTFTLSQQLTRDLVELTRQEGATLFMTLITAFQILLQRITRQTDIAIGTDIANRNQMEVEGLIGFFVNLLIIRSQVESYQSFRTLLRQTHEIVLEAYTYQDTPFEMLVERLQPERSANRMPLAQVLFVLQNTPQAQENGKGELEISEIETASATTKFELALFMHEEGEGLTGTINYSTDSFKPATIERLMHYFEVLLQSIVHAPDVPLGQLEIYTEQEKERGQRGIRQKLRQSKGQRLELPSQQGE</sequence>
<dbReference type="Gene3D" id="3.40.50.980">
    <property type="match status" value="10"/>
</dbReference>
<dbReference type="FunFam" id="1.10.1200.10:FF:000016">
    <property type="entry name" value="Non-ribosomal peptide synthase"/>
    <property type="match status" value="1"/>
</dbReference>
<dbReference type="GO" id="GO:0044550">
    <property type="term" value="P:secondary metabolite biosynthetic process"/>
    <property type="evidence" value="ECO:0007669"/>
    <property type="project" value="UniProtKB-ARBA"/>
</dbReference>
<dbReference type="FunFam" id="3.40.50.980:FF:000001">
    <property type="entry name" value="Non-ribosomal peptide synthetase"/>
    <property type="match status" value="5"/>
</dbReference>
<dbReference type="Gene3D" id="3.30.300.30">
    <property type="match status" value="5"/>
</dbReference>
<dbReference type="GO" id="GO:0031177">
    <property type="term" value="F:phosphopantetheine binding"/>
    <property type="evidence" value="ECO:0007669"/>
    <property type="project" value="InterPro"/>
</dbReference>
<dbReference type="InterPro" id="IPR009081">
    <property type="entry name" value="PP-bd_ACP"/>
</dbReference>
<dbReference type="PROSITE" id="PS00012">
    <property type="entry name" value="PHOSPHOPANTETHEINE"/>
    <property type="match status" value="4"/>
</dbReference>
<dbReference type="CDD" id="cd17646">
    <property type="entry name" value="A_NRPS_AB3403-like"/>
    <property type="match status" value="1"/>
</dbReference>
<dbReference type="InterPro" id="IPR000873">
    <property type="entry name" value="AMP-dep_synth/lig_dom"/>
</dbReference>
<dbReference type="InterPro" id="IPR036736">
    <property type="entry name" value="ACP-like_sf"/>
</dbReference>
<dbReference type="InterPro" id="IPR010071">
    <property type="entry name" value="AA_adenyl_dom"/>
</dbReference>
<dbReference type="CDD" id="cd17652">
    <property type="entry name" value="A_NRPS_CmdD_like"/>
    <property type="match status" value="1"/>
</dbReference>
<name>A0A402BB45_9CHLR</name>
<feature type="region of interest" description="Disordered" evidence="6">
    <location>
        <begin position="6344"/>
        <end position="6371"/>
    </location>
</feature>
<dbReference type="InterPro" id="IPR001242">
    <property type="entry name" value="Condensation_dom"/>
</dbReference>
<feature type="region of interest" description="Disordered" evidence="6">
    <location>
        <begin position="2575"/>
        <end position="2609"/>
    </location>
</feature>
<dbReference type="NCBIfam" id="NF004282">
    <property type="entry name" value="PRK05691.1"/>
    <property type="match status" value="8"/>
</dbReference>
<evidence type="ECO:0000256" key="2">
    <source>
        <dbReference type="ARBA" id="ARBA00006432"/>
    </source>
</evidence>
<comment type="similarity">
    <text evidence="2">Belongs to the ATP-dependent AMP-binding enzyme family.</text>
</comment>
<dbReference type="Gene3D" id="2.30.38.10">
    <property type="entry name" value="Luciferase, Domain 3"/>
    <property type="match status" value="5"/>
</dbReference>
<proteinExistence type="inferred from homology"/>
<dbReference type="FunFam" id="3.30.559.30:FF:000001">
    <property type="entry name" value="Non-ribosomal peptide synthetase"/>
    <property type="match status" value="2"/>
</dbReference>
<dbReference type="InterPro" id="IPR020845">
    <property type="entry name" value="AMP-binding_CS"/>
</dbReference>
<feature type="domain" description="Carrier" evidence="7">
    <location>
        <begin position="4742"/>
        <end position="4817"/>
    </location>
</feature>
<evidence type="ECO:0000256" key="1">
    <source>
        <dbReference type="ARBA" id="ARBA00001957"/>
    </source>
</evidence>
<evidence type="ECO:0000256" key="3">
    <source>
        <dbReference type="ARBA" id="ARBA00022450"/>
    </source>
</evidence>
<dbReference type="OrthoDB" id="138057at2"/>
<comment type="cofactor">
    <cofactor evidence="1">
        <name>pantetheine 4'-phosphate</name>
        <dbReference type="ChEBI" id="CHEBI:47942"/>
    </cofactor>
</comment>
<dbReference type="PROSITE" id="PS50075">
    <property type="entry name" value="CARRIER"/>
    <property type="match status" value="6"/>
</dbReference>
<dbReference type="PROSITE" id="PS00455">
    <property type="entry name" value="AMP_BINDING"/>
    <property type="match status" value="4"/>
</dbReference>
<dbReference type="Proteomes" id="UP000287171">
    <property type="component" value="Unassembled WGS sequence"/>
</dbReference>
<feature type="compositionally biased region" description="Basic residues" evidence="6">
    <location>
        <begin position="6349"/>
        <end position="6359"/>
    </location>
</feature>
<dbReference type="Gene3D" id="3.30.559.30">
    <property type="entry name" value="Nonribosomal peptide synthetase, condensation domain"/>
    <property type="match status" value="7"/>
</dbReference>
<gene>
    <name evidence="8" type="ORF">KDA_39960</name>
</gene>
<comment type="caution">
    <text evidence="8">The sequence shown here is derived from an EMBL/GenBank/DDBJ whole genome shotgun (WGS) entry which is preliminary data.</text>
</comment>